<evidence type="ECO:0000313" key="1">
    <source>
        <dbReference type="EMBL" id="AEA12126.1"/>
    </source>
</evidence>
<dbReference type="Proteomes" id="UP000008138">
    <property type="component" value="Chromosome"/>
</dbReference>
<reference key="2">
    <citation type="submission" date="2011-03" db="EMBL/GenBank/DDBJ databases">
        <title>Complete genome sequence of the thermoacidophilic crenarchaeon Thermoproteus uzoniensis 768-20.</title>
        <authorList>
            <person name="Mardanov A.V."/>
            <person name="Gumerov V.M."/>
            <person name="Beletsky A.V."/>
            <person name="Prokofeva M.I."/>
            <person name="Bonch-Osmolovskaya E.A."/>
            <person name="Ravin N.V."/>
            <person name="Skryabin K.G."/>
        </authorList>
    </citation>
    <scope>NUCLEOTIDE SEQUENCE</scope>
    <source>
        <strain>768-20</strain>
    </source>
</reference>
<gene>
    <name evidence="1" type="ordered locus">TUZN_0634</name>
</gene>
<dbReference type="KEGG" id="tuz:TUZN_0634"/>
<dbReference type="HOGENOM" id="CLU_1551903_0_0_2"/>
<dbReference type="STRING" id="999630.TUZN_0634"/>
<accession>F2L470</accession>
<evidence type="ECO:0000313" key="2">
    <source>
        <dbReference type="Proteomes" id="UP000008138"/>
    </source>
</evidence>
<proteinExistence type="predicted"/>
<dbReference type="AlphaFoldDB" id="F2L470"/>
<name>F2L470_THEU7</name>
<protein>
    <submittedName>
        <fullName evidence="1">Uncharacterized protein</fullName>
    </submittedName>
</protein>
<dbReference type="eggNOG" id="arCOG05617">
    <property type="taxonomic scope" value="Archaea"/>
</dbReference>
<organism evidence="1 2">
    <name type="scientific">Thermoproteus uzoniensis (strain 768-20)</name>
    <dbReference type="NCBI Taxonomy" id="999630"/>
    <lineage>
        <taxon>Archaea</taxon>
        <taxon>Thermoproteota</taxon>
        <taxon>Thermoprotei</taxon>
        <taxon>Thermoproteales</taxon>
        <taxon>Thermoproteaceae</taxon>
        <taxon>Thermoproteus</taxon>
    </lineage>
</organism>
<sequence length="172" mass="18535">MRGFSALKQIVVVAASLAAIAVIALAVYRATIEVRSAYPPAEIAVAIKSFKPVAVPDYVPVYVVKVHYQFSGGRYVLLPGPSPPACSDCVPPTGWLYAVSFGANASPIYGVYYSAANYTMYVGRAVVVVPYFNNGTLYYLYPMCAGGYRFSEKSVHLDNVPISITIILLDCS</sequence>
<dbReference type="EMBL" id="CP002590">
    <property type="protein sequence ID" value="AEA12126.1"/>
    <property type="molecule type" value="Genomic_DNA"/>
</dbReference>
<keyword evidence="2" id="KW-1185">Reference proteome</keyword>
<reference evidence="1 2" key="1">
    <citation type="journal article" date="2011" name="J. Bacteriol.">
        <title>Complete genome sequence of the thermoacidophilic crenarchaeon Thermoproteus uzoniensis 768-20.</title>
        <authorList>
            <person name="Mardanov A.V."/>
            <person name="Gumerov V.M."/>
            <person name="Beletsky A.V."/>
            <person name="Prokofeva M.I."/>
            <person name="Bonch-Osmolovskaya E.A."/>
            <person name="Ravin N.V."/>
            <person name="Skryabin K.G."/>
        </authorList>
    </citation>
    <scope>NUCLEOTIDE SEQUENCE [LARGE SCALE GENOMIC DNA]</scope>
    <source>
        <strain evidence="1 2">768-20</strain>
    </source>
</reference>